<keyword evidence="2" id="KW-1185">Reference proteome</keyword>
<evidence type="ECO:0000313" key="2">
    <source>
        <dbReference type="Proteomes" id="UP000001870"/>
    </source>
</evidence>
<organism evidence="1 2">
    <name type="scientific">Alteromonas mediterranea (strain DSM 17117 / CIP 110805 / LMG 28347 / Deep ecotype)</name>
    <dbReference type="NCBI Taxonomy" id="1774373"/>
    <lineage>
        <taxon>Bacteria</taxon>
        <taxon>Pseudomonadati</taxon>
        <taxon>Pseudomonadota</taxon>
        <taxon>Gammaproteobacteria</taxon>
        <taxon>Alteromonadales</taxon>
        <taxon>Alteromonadaceae</taxon>
        <taxon>Alteromonas/Salinimonas group</taxon>
        <taxon>Alteromonas</taxon>
    </lineage>
</organism>
<protein>
    <submittedName>
        <fullName evidence="1">Uncharacterized protein</fullName>
    </submittedName>
</protein>
<evidence type="ECO:0000313" key="1">
    <source>
        <dbReference type="EMBL" id="AEA99388.1"/>
    </source>
</evidence>
<sequence length="115" mass="13295">MLSEDNVMLASNVSASIERIVSAIDDWEALVIQPKHQTFEDDINWPNMLDRQVRFLMDNFDRTGAPAQAGALKRLKDLESKWQQYKVQLETLFGEEVKPLNEKLSKQGTFDLERL</sequence>
<dbReference type="EMBL" id="CP001103">
    <property type="protein sequence ID" value="AEA99388.1"/>
    <property type="molecule type" value="Genomic_DNA"/>
</dbReference>
<dbReference type="HOGENOM" id="CLU_2257802_0_0_6"/>
<reference evidence="1 2" key="2">
    <citation type="journal article" date="2015" name="Antonie Van Leeuwenhoek">
        <title>Ecophysiological diversity of a novel member of the genus Alteromonas, and description of Alteromonas mediterranea sp. nov.</title>
        <authorList>
            <person name="Ivanova E.P."/>
            <person name="Lopez-Perez M."/>
            <person name="Zabalos M."/>
            <person name="Nguyen S.H."/>
            <person name="Webb H.K."/>
            <person name="Ryan J."/>
            <person name="Lagutin K."/>
            <person name="Vyssotski M."/>
            <person name="Crawford R.J."/>
            <person name="Rodriguez-Valera F."/>
        </authorList>
    </citation>
    <scope>NUCLEOTIDE SEQUENCE [LARGE SCALE GENOMIC DNA]</scope>
    <source>
        <strain evidence="2">DSM 17117 / CIP 110805 / LMG 28347 / Deep ecotype</strain>
    </source>
</reference>
<name>F2G3J1_ALTMD</name>
<proteinExistence type="predicted"/>
<dbReference type="KEGG" id="amc:MADE_1016300"/>
<reference evidence="1 2" key="1">
    <citation type="journal article" date="2008" name="ISME J.">
        <title>Comparative genomics of two ecotypes of the marine planktonic copiotroph Alteromonas macleodii suggests alternative lifestyles associated with different kinds of particulate organic matter.</title>
        <authorList>
            <person name="Ivars-Martinez E."/>
            <person name="Martin-Cuadrado A.B."/>
            <person name="D'Auria G."/>
            <person name="Mira A."/>
            <person name="Ferriera S."/>
            <person name="Johnson J."/>
            <person name="Friedman R."/>
            <person name="Rodriguez-Valera F."/>
        </authorList>
    </citation>
    <scope>NUCLEOTIDE SEQUENCE [LARGE SCALE GENOMIC DNA]</scope>
    <source>
        <strain evidence="2">DSM 17117 / CIP 110805 / LMG 28347 / Deep ecotype</strain>
    </source>
</reference>
<gene>
    <name evidence="1" type="ordered locus">MADE_1016300</name>
</gene>
<accession>F2G3J1</accession>
<dbReference type="AlphaFoldDB" id="F2G3J1"/>
<dbReference type="Proteomes" id="UP000001870">
    <property type="component" value="Chromosome"/>
</dbReference>